<comment type="similarity">
    <text evidence="8">Belongs to the RNase E/G family. RNase E subfamily.</text>
</comment>
<feature type="region of interest" description="Disordered" evidence="9">
    <location>
        <begin position="122"/>
        <end position="263"/>
    </location>
</feature>
<feature type="compositionally biased region" description="Basic and acidic residues" evidence="9">
    <location>
        <begin position="801"/>
        <end position="834"/>
    </location>
</feature>
<keyword evidence="8" id="KW-0820">tRNA-binding</keyword>
<keyword evidence="8" id="KW-0862">Zinc</keyword>
<organism evidence="12 13">
    <name type="scientific">Reyranella aquatilis</name>
    <dbReference type="NCBI Taxonomy" id="2035356"/>
    <lineage>
        <taxon>Bacteria</taxon>
        <taxon>Pseudomonadati</taxon>
        <taxon>Pseudomonadota</taxon>
        <taxon>Alphaproteobacteria</taxon>
        <taxon>Hyphomicrobiales</taxon>
        <taxon>Reyranellaceae</taxon>
        <taxon>Reyranella</taxon>
    </lineage>
</organism>
<dbReference type="InterPro" id="IPR048583">
    <property type="entry name" value="RNase_E_G_thioredoxin-like"/>
</dbReference>
<keyword evidence="7 8" id="KW-0694">RNA-binding</keyword>
<evidence type="ECO:0000256" key="5">
    <source>
        <dbReference type="ARBA" id="ARBA00022801"/>
    </source>
</evidence>
<dbReference type="PANTHER" id="PTHR30001:SF1">
    <property type="entry name" value="RIBONUCLEASE E_G-LIKE PROTEIN, CHLOROPLASTIC"/>
    <property type="match status" value="1"/>
</dbReference>
<keyword evidence="2 8" id="KW-0540">Nuclease</keyword>
<comment type="catalytic activity">
    <reaction evidence="8">
        <text>Endonucleolytic cleavage of single-stranded RNA in A- and U-rich regions.</text>
        <dbReference type="EC" id="3.1.26.12"/>
    </reaction>
</comment>
<proteinExistence type="inferred from homology"/>
<feature type="compositionally biased region" description="Basic and acidic residues" evidence="9">
    <location>
        <begin position="728"/>
        <end position="740"/>
    </location>
</feature>
<feature type="domain" description="RNA-binding protein AU-1/Ribonuclease E/G" evidence="10">
    <location>
        <begin position="323"/>
        <end position="593"/>
    </location>
</feature>
<feature type="compositionally biased region" description="Polar residues" evidence="9">
    <location>
        <begin position="239"/>
        <end position="250"/>
    </location>
</feature>
<dbReference type="RefSeq" id="WP_230549133.1">
    <property type="nucleotide sequence ID" value="NZ_JAJISD010000001.1"/>
</dbReference>
<dbReference type="Pfam" id="PF10150">
    <property type="entry name" value="RNase_E_G"/>
    <property type="match status" value="1"/>
</dbReference>
<evidence type="ECO:0000313" key="13">
    <source>
        <dbReference type="Proteomes" id="UP001198862"/>
    </source>
</evidence>
<evidence type="ECO:0000259" key="11">
    <source>
        <dbReference type="Pfam" id="PF20833"/>
    </source>
</evidence>
<dbReference type="Gene3D" id="3.40.1260.20">
    <property type="entry name" value="Ribonuclease E, catalytic domain"/>
    <property type="match status" value="1"/>
</dbReference>
<keyword evidence="3 8" id="KW-0479">Metal-binding</keyword>
<feature type="region of interest" description="Disordered" evidence="9">
    <location>
        <begin position="692"/>
        <end position="977"/>
    </location>
</feature>
<feature type="compositionally biased region" description="Acidic residues" evidence="9">
    <location>
        <begin position="715"/>
        <end position="727"/>
    </location>
</feature>
<feature type="binding site" evidence="8">
    <location>
        <position position="505"/>
    </location>
    <ligand>
        <name>Mg(2+)</name>
        <dbReference type="ChEBI" id="CHEBI:18420"/>
        <note>catalytic</note>
    </ligand>
</feature>
<keyword evidence="8" id="KW-0819">tRNA processing</keyword>
<feature type="binding site" evidence="8">
    <location>
        <position position="548"/>
    </location>
    <ligand>
        <name>Mg(2+)</name>
        <dbReference type="ChEBI" id="CHEBI:18420"/>
        <note>catalytic</note>
    </ligand>
</feature>
<comment type="subunit">
    <text evidence="8">Homotetramer formed by a dimer of dimers.</text>
</comment>
<feature type="region of interest" description="Required for zinc-mediated homotetramerization and catalytic activity" evidence="8">
    <location>
        <begin position="606"/>
        <end position="609"/>
    </location>
</feature>
<keyword evidence="8" id="KW-0698">rRNA processing</keyword>
<feature type="compositionally biased region" description="Basic and acidic residues" evidence="9">
    <location>
        <begin position="692"/>
        <end position="703"/>
    </location>
</feature>
<comment type="cofactor">
    <cofactor evidence="8">
        <name>Zn(2+)</name>
        <dbReference type="ChEBI" id="CHEBI:29105"/>
    </cofactor>
    <text evidence="8">Binds 2 Zn(2+) ions per homotetramer.</text>
</comment>
<evidence type="ECO:0000313" key="12">
    <source>
        <dbReference type="EMBL" id="MCC8427922.1"/>
    </source>
</evidence>
<feature type="region of interest" description="Disordered" evidence="9">
    <location>
        <begin position="96"/>
        <end position="115"/>
    </location>
</feature>
<dbReference type="HAMAP" id="MF_00970">
    <property type="entry name" value="RNase_E"/>
    <property type="match status" value="1"/>
</dbReference>
<comment type="cofactor">
    <cofactor evidence="8">
        <name>Mg(2+)</name>
        <dbReference type="ChEBI" id="CHEBI:18420"/>
    </cofactor>
    <text evidence="8">Binds 1 Mg(2+) ion per subunit.</text>
</comment>
<feature type="compositionally biased region" description="Low complexity" evidence="9">
    <location>
        <begin position="124"/>
        <end position="168"/>
    </location>
</feature>
<comment type="caution">
    <text evidence="12">The sequence shown here is derived from an EMBL/GenBank/DDBJ whole genome shotgun (WGS) entry which is preliminary data.</text>
</comment>
<comment type="function">
    <text evidence="8">Endoribonuclease that plays a central role in RNA processing and decay. Required for the maturation of 5S and 16S rRNAs and the majority of tRNAs. Also involved in the degradation of most mRNAs.</text>
</comment>
<sequence>MARRMLIDASHPEETRVVVVDGTRLEEFDFETASRKPLKGNIYLAKVIRIEPSLQAAFVEYGGNRHGFLAFSEIHPDYYQIPVADRERLIAEQHRLHAEAEEDEPRRRDRVDRTDIEEAREAVVAEAGTIPDAAADASSTDVVAGEPGPEAPGFEAAAPEAVPAETVGTESSAVETTAREPEPQAQPAEIPVERLDGPVHVEPPPGDSVAETATAEAAPVETVETAPAGEGDAVAATEGTEQPAETNGEVSTDPADAPQPDVTVETLGGDEVVEERETRERRRRNPIRQYKIQEVIKRRQILLVQVVKEERGNKGAALTTYLSLAGRYCVLMPNAGRGGGISRKISNPADRKRMKEILSDLDVPQGMGVILRTAGLERSNIDIKRDYEYLSRLWDSIREITMRSTAPALIYEEGDLIKRSLRDIYDTDIAQVLVEGEAGFQGAAEFMRQLVPHQANKVELYKEPIPLFHRYQVESQFDAMHSPTVQLRSGGYIVINPTEALVAIDVNSGRSTKERNIEETALRTNLEAAEEIARQVRLRDLAGLIVIDFIDMEETRHQRQVEHKVKDSMRTDRARIQIGRISAFGLLEMSRQRLRPSLLEHSTEVCPHCAGTGRIRSLESASLHALRAIEEEGVRRRASEIAVSVPPNVALYLLNQKRHSLSEIEQRYGFTVIVEADEELHAADCEIERVRSRRDDHRNDSRPAPELARASYDEASSDEVSSDEGEIVEAREGDERGEERGSDDEGGEGRGRRRRRRRRRGGRREDGEGAEGPQVNGEAREGEEGRSNGAAEDDAEGDAPDGERDTARADDDGADGDRPDGERNGEDRGDANGDRRRRRGRRGGRRRRRENGEGEPMQGEGNADAQSGSYGEEPAENGHDTTEVNGSFEAPASPPTPLEAMPVELTPPERVPFDTGAPANVEAAPPPPPPAPPVVASAPQPIVMPEPEPAPAAAPAPPPVPVIEAPPEKPKRGWWRR</sequence>
<evidence type="ECO:0000259" key="10">
    <source>
        <dbReference type="Pfam" id="PF10150"/>
    </source>
</evidence>
<accession>A0ABS8KPE3</accession>
<dbReference type="Pfam" id="PF20833">
    <property type="entry name" value="RNase_E_G_Thio"/>
    <property type="match status" value="1"/>
</dbReference>
<keyword evidence="8" id="KW-0472">Membrane</keyword>
<feature type="compositionally biased region" description="Acidic residues" evidence="9">
    <location>
        <begin position="791"/>
        <end position="800"/>
    </location>
</feature>
<dbReference type="InterPro" id="IPR012340">
    <property type="entry name" value="NA-bd_OB-fold"/>
</dbReference>
<keyword evidence="5 8" id="KW-0378">Hydrolase</keyword>
<evidence type="ECO:0000256" key="7">
    <source>
        <dbReference type="ARBA" id="ARBA00022884"/>
    </source>
</evidence>
<feature type="compositionally biased region" description="Low complexity" evidence="9">
    <location>
        <begin position="209"/>
        <end position="228"/>
    </location>
</feature>
<feature type="binding site" evidence="8">
    <location>
        <position position="606"/>
    </location>
    <ligand>
        <name>Zn(2+)</name>
        <dbReference type="ChEBI" id="CHEBI:29105"/>
        <note>ligand shared between dimeric partners</note>
    </ligand>
</feature>
<dbReference type="Gene3D" id="2.40.50.140">
    <property type="entry name" value="Nucleic acid-binding proteins"/>
    <property type="match status" value="2"/>
</dbReference>
<dbReference type="EC" id="3.1.26.12" evidence="8"/>
<feature type="compositionally biased region" description="Pro residues" evidence="9">
    <location>
        <begin position="924"/>
        <end position="933"/>
    </location>
</feature>
<evidence type="ECO:0000256" key="3">
    <source>
        <dbReference type="ARBA" id="ARBA00022723"/>
    </source>
</evidence>
<evidence type="ECO:0000256" key="4">
    <source>
        <dbReference type="ARBA" id="ARBA00022759"/>
    </source>
</evidence>
<dbReference type="InterPro" id="IPR028878">
    <property type="entry name" value="RNase_E"/>
</dbReference>
<evidence type="ECO:0000256" key="1">
    <source>
        <dbReference type="ARBA" id="ARBA00022490"/>
    </source>
</evidence>
<name>A0ABS8KPE3_9HYPH</name>
<dbReference type="NCBIfam" id="TIGR00757">
    <property type="entry name" value="RNaseEG"/>
    <property type="match status" value="1"/>
</dbReference>
<dbReference type="EMBL" id="JAJISD010000001">
    <property type="protein sequence ID" value="MCC8427922.1"/>
    <property type="molecule type" value="Genomic_DNA"/>
</dbReference>
<gene>
    <name evidence="8" type="primary">rne</name>
    <name evidence="12" type="ORF">LJ725_03025</name>
</gene>
<keyword evidence="4 8" id="KW-0255">Endonuclease</keyword>
<keyword evidence="8" id="KW-1003">Cell membrane</keyword>
<keyword evidence="8" id="KW-0699">rRNA-binding</keyword>
<feature type="compositionally biased region" description="Basic residues" evidence="9">
    <location>
        <begin position="835"/>
        <end position="849"/>
    </location>
</feature>
<evidence type="ECO:0000256" key="6">
    <source>
        <dbReference type="ARBA" id="ARBA00022842"/>
    </source>
</evidence>
<keyword evidence="13" id="KW-1185">Reference proteome</keyword>
<evidence type="ECO:0000256" key="8">
    <source>
        <dbReference type="HAMAP-Rule" id="MF_00970"/>
    </source>
</evidence>
<evidence type="ECO:0000256" key="2">
    <source>
        <dbReference type="ARBA" id="ARBA00022722"/>
    </source>
</evidence>
<dbReference type="Proteomes" id="UP001198862">
    <property type="component" value="Unassembled WGS sequence"/>
</dbReference>
<dbReference type="PANTHER" id="PTHR30001">
    <property type="entry name" value="RIBONUCLEASE"/>
    <property type="match status" value="1"/>
</dbReference>
<feature type="compositionally biased region" description="Pro residues" evidence="9">
    <location>
        <begin position="942"/>
        <end position="961"/>
    </location>
</feature>
<keyword evidence="8" id="KW-0997">Cell inner membrane</keyword>
<feature type="compositionally biased region" description="Basic residues" evidence="9">
    <location>
        <begin position="751"/>
        <end position="762"/>
    </location>
</feature>
<reference evidence="12 13" key="1">
    <citation type="submission" date="2021-11" db="EMBL/GenBank/DDBJ databases">
        <authorList>
            <person name="Lee D.-H."/>
            <person name="Kim S.-B."/>
        </authorList>
    </citation>
    <scope>NUCLEOTIDE SEQUENCE [LARGE SCALE GENOMIC DNA]</scope>
    <source>
        <strain evidence="12 13">KCTC 52223</strain>
    </source>
</reference>
<feature type="binding site" evidence="8">
    <location>
        <position position="609"/>
    </location>
    <ligand>
        <name>Zn(2+)</name>
        <dbReference type="ChEBI" id="CHEBI:29105"/>
        <note>ligand shared between dimeric partners</note>
    </ligand>
</feature>
<dbReference type="InterPro" id="IPR004659">
    <property type="entry name" value="RNase_E/G"/>
</dbReference>
<feature type="domain" description="RNase E/G thioredoxin-like" evidence="11">
    <location>
        <begin position="605"/>
        <end position="690"/>
    </location>
</feature>
<dbReference type="SUPFAM" id="SSF50249">
    <property type="entry name" value="Nucleic acid-binding proteins"/>
    <property type="match status" value="1"/>
</dbReference>
<evidence type="ECO:0000256" key="9">
    <source>
        <dbReference type="SAM" id="MobiDB-lite"/>
    </source>
</evidence>
<dbReference type="InterPro" id="IPR019307">
    <property type="entry name" value="RNA-bd_AU-1/RNase_E/G"/>
</dbReference>
<keyword evidence="6 8" id="KW-0460">Magnesium</keyword>
<comment type="subcellular location">
    <subcellularLocation>
        <location evidence="8">Cytoplasm</location>
    </subcellularLocation>
    <subcellularLocation>
        <location evidence="8">Cell inner membrane</location>
        <topology evidence="8">Peripheral membrane protein</topology>
        <orientation evidence="8">Cytoplasmic side</orientation>
    </subcellularLocation>
</comment>
<protein>
    <recommendedName>
        <fullName evidence="8">Ribonuclease E</fullName>
        <shortName evidence="8">RNase E</shortName>
        <ecNumber evidence="8">3.1.26.12</ecNumber>
    </recommendedName>
</protein>
<keyword evidence="1 8" id="KW-0963">Cytoplasm</keyword>